<protein>
    <submittedName>
        <fullName evidence="2">Uncharacterized protein</fullName>
    </submittedName>
</protein>
<gene>
    <name evidence="2" type="ORF">A4R35_00555</name>
</gene>
<dbReference type="Proteomes" id="UP000248706">
    <property type="component" value="Unassembled WGS sequence"/>
</dbReference>
<reference evidence="2 3" key="1">
    <citation type="submission" date="2016-08" db="EMBL/GenBank/DDBJ databases">
        <title>Analysis of Carbohydrate Active Enzymes in Thermogemmatispora T81 Reveals Carbohydrate Degradation Ability.</title>
        <authorList>
            <person name="Tomazini A."/>
            <person name="Lal S."/>
            <person name="Stott M."/>
            <person name="Henrissat B."/>
            <person name="Polikarpov I."/>
            <person name="Sparling R."/>
            <person name="Levin D.B."/>
        </authorList>
    </citation>
    <scope>NUCLEOTIDE SEQUENCE [LARGE SCALE GENOMIC DNA]</scope>
    <source>
        <strain evidence="2 3">T81</strain>
    </source>
</reference>
<name>A0A328VB82_9CHLR</name>
<accession>A0A328VB82</accession>
<dbReference type="AlphaFoldDB" id="A0A328VB82"/>
<organism evidence="2 3">
    <name type="scientific">Thermogemmatispora tikiterensis</name>
    <dbReference type="NCBI Taxonomy" id="1825093"/>
    <lineage>
        <taxon>Bacteria</taxon>
        <taxon>Bacillati</taxon>
        <taxon>Chloroflexota</taxon>
        <taxon>Ktedonobacteria</taxon>
        <taxon>Thermogemmatisporales</taxon>
        <taxon>Thermogemmatisporaceae</taxon>
        <taxon>Thermogemmatispora</taxon>
    </lineage>
</organism>
<proteinExistence type="predicted"/>
<sequence>MSEYLPVMSDQVVLFTTDTGMDATLLSHVRPYSARIYRFSYESELGATSVSCEEGGNAPPLPERRKVPGRAY</sequence>
<evidence type="ECO:0000256" key="1">
    <source>
        <dbReference type="SAM" id="MobiDB-lite"/>
    </source>
</evidence>
<comment type="caution">
    <text evidence="2">The sequence shown here is derived from an EMBL/GenBank/DDBJ whole genome shotgun (WGS) entry which is preliminary data.</text>
</comment>
<dbReference type="EMBL" id="MCIF01000002">
    <property type="protein sequence ID" value="RAQ94001.1"/>
    <property type="molecule type" value="Genomic_DNA"/>
</dbReference>
<keyword evidence="3" id="KW-1185">Reference proteome</keyword>
<evidence type="ECO:0000313" key="2">
    <source>
        <dbReference type="EMBL" id="RAQ94001.1"/>
    </source>
</evidence>
<evidence type="ECO:0000313" key="3">
    <source>
        <dbReference type="Proteomes" id="UP000248706"/>
    </source>
</evidence>
<feature type="region of interest" description="Disordered" evidence="1">
    <location>
        <begin position="49"/>
        <end position="72"/>
    </location>
</feature>